<dbReference type="Pfam" id="PF00392">
    <property type="entry name" value="GntR"/>
    <property type="match status" value="1"/>
</dbReference>
<dbReference type="SUPFAM" id="SSF53383">
    <property type="entry name" value="PLP-dependent transferases"/>
    <property type="match status" value="1"/>
</dbReference>
<dbReference type="Pfam" id="PF00155">
    <property type="entry name" value="Aminotran_1_2"/>
    <property type="match status" value="1"/>
</dbReference>
<dbReference type="Gene3D" id="3.40.640.10">
    <property type="entry name" value="Type I PLP-dependent aspartate aminotransferase-like (Major domain)"/>
    <property type="match status" value="1"/>
</dbReference>
<dbReference type="InterPro" id="IPR036390">
    <property type="entry name" value="WH_DNA-bd_sf"/>
</dbReference>
<dbReference type="CDD" id="cd07377">
    <property type="entry name" value="WHTH_GntR"/>
    <property type="match status" value="1"/>
</dbReference>
<dbReference type="CDD" id="cd00609">
    <property type="entry name" value="AAT_like"/>
    <property type="match status" value="1"/>
</dbReference>
<evidence type="ECO:0000256" key="5">
    <source>
        <dbReference type="ARBA" id="ARBA00023163"/>
    </source>
</evidence>
<proteinExistence type="inferred from homology"/>
<organism evidence="7 8">
    <name type="scientific">Olivibacter ginsenosidimutans</name>
    <dbReference type="NCBI Taxonomy" id="1176537"/>
    <lineage>
        <taxon>Bacteria</taxon>
        <taxon>Pseudomonadati</taxon>
        <taxon>Bacteroidota</taxon>
        <taxon>Sphingobacteriia</taxon>
        <taxon>Sphingobacteriales</taxon>
        <taxon>Sphingobacteriaceae</taxon>
        <taxon>Olivibacter</taxon>
    </lineage>
</organism>
<evidence type="ECO:0000313" key="8">
    <source>
        <dbReference type="Proteomes" id="UP001501411"/>
    </source>
</evidence>
<reference evidence="8" key="1">
    <citation type="journal article" date="2019" name="Int. J. Syst. Evol. Microbiol.">
        <title>The Global Catalogue of Microorganisms (GCM) 10K type strain sequencing project: providing services to taxonomists for standard genome sequencing and annotation.</title>
        <authorList>
            <consortium name="The Broad Institute Genomics Platform"/>
            <consortium name="The Broad Institute Genome Sequencing Center for Infectious Disease"/>
            <person name="Wu L."/>
            <person name="Ma J."/>
        </authorList>
    </citation>
    <scope>NUCLEOTIDE SEQUENCE [LARGE SCALE GENOMIC DNA]</scope>
    <source>
        <strain evidence="8">JCM 18200</strain>
    </source>
</reference>
<keyword evidence="5" id="KW-0804">Transcription</keyword>
<evidence type="ECO:0000256" key="2">
    <source>
        <dbReference type="ARBA" id="ARBA00022898"/>
    </source>
</evidence>
<dbReference type="SUPFAM" id="SSF46785">
    <property type="entry name" value="Winged helix' DNA-binding domain"/>
    <property type="match status" value="1"/>
</dbReference>
<dbReference type="Proteomes" id="UP001501411">
    <property type="component" value="Unassembled WGS sequence"/>
</dbReference>
<comment type="similarity">
    <text evidence="1">In the C-terminal section; belongs to the class-I pyridoxal-phosphate-dependent aminotransferase family.</text>
</comment>
<dbReference type="InterPro" id="IPR015424">
    <property type="entry name" value="PyrdxlP-dep_Trfase"/>
</dbReference>
<dbReference type="PANTHER" id="PTHR46577">
    <property type="entry name" value="HTH-TYPE TRANSCRIPTIONAL REGULATORY PROTEIN GABR"/>
    <property type="match status" value="1"/>
</dbReference>
<comment type="caution">
    <text evidence="7">The sequence shown here is derived from an EMBL/GenBank/DDBJ whole genome shotgun (WGS) entry which is preliminary data.</text>
</comment>
<evidence type="ECO:0000256" key="3">
    <source>
        <dbReference type="ARBA" id="ARBA00023015"/>
    </source>
</evidence>
<keyword evidence="8" id="KW-1185">Reference proteome</keyword>
<dbReference type="InterPro" id="IPR051446">
    <property type="entry name" value="HTH_trans_reg/aminotransferase"/>
</dbReference>
<gene>
    <name evidence="7" type="ORF">GCM10023231_02350</name>
</gene>
<dbReference type="SMART" id="SM00345">
    <property type="entry name" value="HTH_GNTR"/>
    <property type="match status" value="1"/>
</dbReference>
<dbReference type="PANTHER" id="PTHR46577:SF1">
    <property type="entry name" value="HTH-TYPE TRANSCRIPTIONAL REGULATORY PROTEIN GABR"/>
    <property type="match status" value="1"/>
</dbReference>
<accession>A0ABP9ADI6</accession>
<dbReference type="InterPro" id="IPR015421">
    <property type="entry name" value="PyrdxlP-dep_Trfase_major"/>
</dbReference>
<dbReference type="GO" id="GO:0008483">
    <property type="term" value="F:transaminase activity"/>
    <property type="evidence" value="ECO:0007669"/>
    <property type="project" value="UniProtKB-KW"/>
</dbReference>
<keyword evidence="7" id="KW-0808">Transferase</keyword>
<keyword evidence="2" id="KW-0663">Pyridoxal phosphate</keyword>
<evidence type="ECO:0000313" key="7">
    <source>
        <dbReference type="EMBL" id="GAA4779182.1"/>
    </source>
</evidence>
<dbReference type="RefSeq" id="WP_345229852.1">
    <property type="nucleotide sequence ID" value="NZ_BAABIQ010000002.1"/>
</dbReference>
<feature type="domain" description="HTH gntR-type" evidence="6">
    <location>
        <begin position="21"/>
        <end position="89"/>
    </location>
</feature>
<dbReference type="InterPro" id="IPR004839">
    <property type="entry name" value="Aminotransferase_I/II_large"/>
</dbReference>
<dbReference type="InterPro" id="IPR036388">
    <property type="entry name" value="WH-like_DNA-bd_sf"/>
</dbReference>
<evidence type="ECO:0000259" key="6">
    <source>
        <dbReference type="PROSITE" id="PS50949"/>
    </source>
</evidence>
<evidence type="ECO:0000256" key="4">
    <source>
        <dbReference type="ARBA" id="ARBA00023125"/>
    </source>
</evidence>
<dbReference type="PROSITE" id="PS50949">
    <property type="entry name" value="HTH_GNTR"/>
    <property type="match status" value="1"/>
</dbReference>
<protein>
    <submittedName>
        <fullName evidence="7">PLP-dependent aminotransferase family protein</fullName>
    </submittedName>
</protein>
<dbReference type="InterPro" id="IPR000524">
    <property type="entry name" value="Tscrpt_reg_HTH_GntR"/>
</dbReference>
<sequence>MSSPVKIPFKSLLILNKQSTTPLYLQIARQLINAIQRGVLVQDSQLPGSRSLSQTLGTHRKTIIAAYEELYAQGWTKIIPNKGTFIAHQGAVKKTTPLQYNSSYLASYPEETGFHFKQRILLDKPPASVNCRLAFDDGLPDVRLAPLERLGKIYGGVLRRKTSRKHLHYASVEGNEFYRETLAYYLNSTRGLPIGKDNILTTRGVHMGIYLASSVLITPGDSIIVADLSYYIANMIFQQAGATIHAVPLDSQGISIDAVRSLCEQTAIRMVYITPHHHYPTTVTLSAERRLELLNLSNQYGFIILEDDYDYDFHYSSSPLLPLASADTSGMVVYIGSFCKTLAPGLRSGYLVAPKNLISEIGRFRRIVDRQGDMLMEQALGELLTEGEIHRHLKKAIKTYEQRCQLLSTLFRQELAPYVSFKTPPGGLALWSLWDKKLNLMRISKNCLKQGLNVPHTLLYQNELTTAMRLGFGSLNATELTEAIHILRNAVERS</sequence>
<keyword evidence="7" id="KW-0032">Aminotransferase</keyword>
<evidence type="ECO:0000256" key="1">
    <source>
        <dbReference type="ARBA" id="ARBA00005384"/>
    </source>
</evidence>
<name>A0ABP9ADI6_9SPHI</name>
<dbReference type="EMBL" id="BAABIQ010000002">
    <property type="protein sequence ID" value="GAA4779182.1"/>
    <property type="molecule type" value="Genomic_DNA"/>
</dbReference>
<dbReference type="Gene3D" id="1.10.10.10">
    <property type="entry name" value="Winged helix-like DNA-binding domain superfamily/Winged helix DNA-binding domain"/>
    <property type="match status" value="1"/>
</dbReference>
<keyword evidence="3" id="KW-0805">Transcription regulation</keyword>
<keyword evidence="4" id="KW-0238">DNA-binding</keyword>